<feature type="signal peptide" evidence="8">
    <location>
        <begin position="1"/>
        <end position="35"/>
    </location>
</feature>
<evidence type="ECO:0000256" key="1">
    <source>
        <dbReference type="ARBA" id="ARBA00011073"/>
    </source>
</evidence>
<dbReference type="InterPro" id="IPR000209">
    <property type="entry name" value="Peptidase_S8/S53_dom"/>
</dbReference>
<evidence type="ECO:0000256" key="6">
    <source>
        <dbReference type="RuleBase" id="RU003355"/>
    </source>
</evidence>
<feature type="chain" id="PRO_5020420916" evidence="8">
    <location>
        <begin position="36"/>
        <end position="1083"/>
    </location>
</feature>
<protein>
    <submittedName>
        <fullName evidence="10">Subtilase family protein</fullName>
    </submittedName>
</protein>
<keyword evidence="3 5" id="KW-0378">Hydrolase</keyword>
<dbReference type="GO" id="GO:0006508">
    <property type="term" value="P:proteolysis"/>
    <property type="evidence" value="ECO:0007669"/>
    <property type="project" value="UniProtKB-KW"/>
</dbReference>
<keyword evidence="8" id="KW-0732">Signal</keyword>
<reference evidence="10 11" key="1">
    <citation type="submission" date="2019-03" db="EMBL/GenBank/DDBJ databases">
        <title>Genomic Encyclopedia of Type Strains, Phase IV (KMG-IV): sequencing the most valuable type-strain genomes for metagenomic binning, comparative biology and taxonomic classification.</title>
        <authorList>
            <person name="Goeker M."/>
        </authorList>
    </citation>
    <scope>NUCLEOTIDE SEQUENCE [LARGE SCALE GENOMIC DNA]</scope>
    <source>
        <strain evidence="10 11">DSM 45361</strain>
    </source>
</reference>
<evidence type="ECO:0000256" key="3">
    <source>
        <dbReference type="ARBA" id="ARBA00022801"/>
    </source>
</evidence>
<gene>
    <name evidence="10" type="ORF">EV186_101118</name>
</gene>
<evidence type="ECO:0000256" key="7">
    <source>
        <dbReference type="SAM" id="MobiDB-lite"/>
    </source>
</evidence>
<dbReference type="Gene3D" id="3.40.50.200">
    <property type="entry name" value="Peptidase S8/S53 domain"/>
    <property type="match status" value="2"/>
</dbReference>
<dbReference type="Pfam" id="PF00082">
    <property type="entry name" value="Peptidase_S8"/>
    <property type="match status" value="1"/>
</dbReference>
<feature type="active site" description="Charge relay system" evidence="5">
    <location>
        <position position="365"/>
    </location>
</feature>
<keyword evidence="4 5" id="KW-0720">Serine protease</keyword>
<keyword evidence="11" id="KW-1185">Reference proteome</keyword>
<dbReference type="PROSITE" id="PS00138">
    <property type="entry name" value="SUBTILASE_SER"/>
    <property type="match status" value="1"/>
</dbReference>
<dbReference type="PANTHER" id="PTHR43806:SF11">
    <property type="entry name" value="CEREVISIN-RELATED"/>
    <property type="match status" value="1"/>
</dbReference>
<proteinExistence type="inferred from homology"/>
<dbReference type="PRINTS" id="PR00723">
    <property type="entry name" value="SUBTILISIN"/>
</dbReference>
<dbReference type="InterPro" id="IPR050131">
    <property type="entry name" value="Peptidase_S8_subtilisin-like"/>
</dbReference>
<feature type="active site" description="Charge relay system" evidence="5">
    <location>
        <position position="560"/>
    </location>
</feature>
<dbReference type="InterPro" id="IPR023827">
    <property type="entry name" value="Peptidase_S8_Asp-AS"/>
</dbReference>
<dbReference type="SUPFAM" id="SSF52743">
    <property type="entry name" value="Subtilisin-like"/>
    <property type="match status" value="1"/>
</dbReference>
<dbReference type="InterPro" id="IPR015500">
    <property type="entry name" value="Peptidase_S8_subtilisin-rel"/>
</dbReference>
<comment type="caution">
    <text evidence="10">The sequence shown here is derived from an EMBL/GenBank/DDBJ whole genome shotgun (WGS) entry which is preliminary data.</text>
</comment>
<evidence type="ECO:0000256" key="4">
    <source>
        <dbReference type="ARBA" id="ARBA00022825"/>
    </source>
</evidence>
<evidence type="ECO:0000313" key="10">
    <source>
        <dbReference type="EMBL" id="TDQ04176.1"/>
    </source>
</evidence>
<evidence type="ECO:0000313" key="11">
    <source>
        <dbReference type="Proteomes" id="UP000295444"/>
    </source>
</evidence>
<dbReference type="PANTHER" id="PTHR43806">
    <property type="entry name" value="PEPTIDASE S8"/>
    <property type="match status" value="1"/>
</dbReference>
<name>A0A4R6SIQ9_LABRH</name>
<sequence length="1083" mass="112567">MTRRHSRVRGTIALGLALSTAVTGAALIVLPTAAAADPAPNADGPSIGKHDEQLVDAAKQKGEKTVTVLVSTKKGQAEKAAQGLENAGAKVDVQNNEMGYIRAEVPVDQAKQLRKIAGVSAVDIDDTVKINDPAPEGQIVPLPQTPPSASTPRVNPYMPTGDIKSAQFVNQHPTWDGRGVTVGIVDTGIDLGHPSLTTTSTGERKVVDWVTYTDPAFAGDTNADNDPTWLRMTTPVSGPTFTANGVTYTAPSGAPADLTFATFNERDSRLGGELGNDVNRDGNPAGSSGVFGVLYSKSTAKVWVDSDQNNTFADNAAMTDYKVNYDVGHFGTDNPATAISEQMPFVVQTDPADNEVNIGIVSGEHGSHVAGIVAGNKFFGGNMSGAAPGAKLVSIRACLFIAGCTNHALLEGMIYAARDAHVDVINMSIGGLPALNDGNNARAELYTSLIDTYGVQMFISAGNDGAGVNSIGDPAVADHVVSVGSYISKDTWKANYGSIVNEPENMHPFSSRGPREDGGFQPLLIAPGAAISSTPTWEAPGPVGGTYDLPPGYSMLQGTSMASPQAAGAGALLVSAAKARGVSHNPAQLRLALTTTTKAIDHYQAYEQGNGLIDVNRAWGLLSEGLNPVTITSSVPVHTLLSGFLKTPGIGTGIYDREGVNAGDDYTRTYTFTRTTGPDRNVTYKAFFELNDGTFSGPPSIVLPLNTPVTYTVRVHPTTAGVHSASLYLDDLSNSGIEFATLNTVIAAENFTAANNYTVVHSGDIGRNRTTSYFFRVPANTPAFKVDLAGGGDTPGAGQIRFLRYHPYGTHLETNQSPNCYNPPAPGGSCDLGSPTSRTVSNPQAGVWEVTVEARRTSDTQFAPYTLTASVLGATIAPNPDVIASGTLGQPINRSYTLTNQFGAFNGRGAGSALGSAKVATPTIANGAQQPFQVTVPAGTTSLRAKIGGTSDHGADLDLFAYYCATPSTCVLRAQSAGSSAEEQLTVANPTVGQWVILVDGFAVPNGSTTYNYLDVLSSSAYGSIAVADANAPRAAGAQWTVNATVTPMAAPGAGRVLYGNVEARTDTNVLVGTADVIVQSVS</sequence>
<organism evidence="10 11">
    <name type="scientific">Labedaea rhizosphaerae</name>
    <dbReference type="NCBI Taxonomy" id="598644"/>
    <lineage>
        <taxon>Bacteria</taxon>
        <taxon>Bacillati</taxon>
        <taxon>Actinomycetota</taxon>
        <taxon>Actinomycetes</taxon>
        <taxon>Pseudonocardiales</taxon>
        <taxon>Pseudonocardiaceae</taxon>
        <taxon>Labedaea</taxon>
    </lineage>
</organism>
<evidence type="ECO:0000256" key="8">
    <source>
        <dbReference type="SAM" id="SignalP"/>
    </source>
</evidence>
<dbReference type="EMBL" id="SNXZ01000001">
    <property type="protein sequence ID" value="TDQ04176.1"/>
    <property type="molecule type" value="Genomic_DNA"/>
</dbReference>
<evidence type="ECO:0000256" key="2">
    <source>
        <dbReference type="ARBA" id="ARBA00022670"/>
    </source>
</evidence>
<comment type="similarity">
    <text evidence="1 5 6">Belongs to the peptidase S8 family.</text>
</comment>
<feature type="region of interest" description="Disordered" evidence="7">
    <location>
        <begin position="133"/>
        <end position="152"/>
    </location>
</feature>
<dbReference type="InterPro" id="IPR023828">
    <property type="entry name" value="Peptidase_S8_Ser-AS"/>
</dbReference>
<dbReference type="RefSeq" id="WP_166658972.1">
    <property type="nucleotide sequence ID" value="NZ_SNXZ01000001.1"/>
</dbReference>
<dbReference type="Proteomes" id="UP000295444">
    <property type="component" value="Unassembled WGS sequence"/>
</dbReference>
<dbReference type="PROSITE" id="PS51892">
    <property type="entry name" value="SUBTILASE"/>
    <property type="match status" value="1"/>
</dbReference>
<keyword evidence="2 5" id="KW-0645">Protease</keyword>
<dbReference type="PROSITE" id="PS00137">
    <property type="entry name" value="SUBTILASE_HIS"/>
    <property type="match status" value="1"/>
</dbReference>
<dbReference type="GO" id="GO:0004252">
    <property type="term" value="F:serine-type endopeptidase activity"/>
    <property type="evidence" value="ECO:0007669"/>
    <property type="project" value="UniProtKB-UniRule"/>
</dbReference>
<dbReference type="AlphaFoldDB" id="A0A4R6SIQ9"/>
<dbReference type="InterPro" id="IPR036852">
    <property type="entry name" value="Peptidase_S8/S53_dom_sf"/>
</dbReference>
<dbReference type="InterPro" id="IPR022398">
    <property type="entry name" value="Peptidase_S8_His-AS"/>
</dbReference>
<accession>A0A4R6SIQ9</accession>
<evidence type="ECO:0000259" key="9">
    <source>
        <dbReference type="Pfam" id="PF00082"/>
    </source>
</evidence>
<evidence type="ECO:0000256" key="5">
    <source>
        <dbReference type="PROSITE-ProRule" id="PRU01240"/>
    </source>
</evidence>
<feature type="active site" description="Charge relay system" evidence="5">
    <location>
        <position position="186"/>
    </location>
</feature>
<feature type="domain" description="Peptidase S8/S53" evidence="9">
    <location>
        <begin position="177"/>
        <end position="611"/>
    </location>
</feature>
<dbReference type="Gene3D" id="2.60.120.380">
    <property type="match status" value="1"/>
</dbReference>
<dbReference type="PROSITE" id="PS00136">
    <property type="entry name" value="SUBTILASE_ASP"/>
    <property type="match status" value="1"/>
</dbReference>